<feature type="transmembrane region" description="Helical" evidence="9">
    <location>
        <begin position="132"/>
        <end position="156"/>
    </location>
</feature>
<keyword evidence="6 9" id="KW-0812">Transmembrane</keyword>
<feature type="transmembrane region" description="Helical" evidence="9">
    <location>
        <begin position="61"/>
        <end position="80"/>
    </location>
</feature>
<evidence type="ECO:0000256" key="4">
    <source>
        <dbReference type="ARBA" id="ARBA00022475"/>
    </source>
</evidence>
<name>A0A1K0IGP6_CUPNE</name>
<sequence>MQKALNVPERKVSAEPKPETLITPQPDSSHYWRDLWRFRELLMLLVWRDVLVRYKQTAMGMSWAVLRPLTTMLVFTLVFGKLAKLPSNDAPYALLVFAGMLPWQFFSATFSDAGNSVVGNGHIISKVYFPRLIVPLSALFVGVVDFVIAGVVYLGLSMFYLHTPSWQIIFLPLFVILLCSFVLACSLWVASLNVSYRDFRFLVPVAIQLGAYLSPVGFASSIVPEKWRLLYSLNPMVGIIDGFRWCLLGGQNPLHWDALAISVGITIVLLIPGIRFFRRTESGFADLM</sequence>
<keyword evidence="8 9" id="KW-0472">Membrane</keyword>
<dbReference type="Pfam" id="PF01061">
    <property type="entry name" value="ABC2_membrane"/>
    <property type="match status" value="1"/>
</dbReference>
<protein>
    <recommendedName>
        <fullName evidence="9">Transport permease protein</fullName>
    </recommendedName>
</protein>
<evidence type="ECO:0000256" key="3">
    <source>
        <dbReference type="ARBA" id="ARBA00022448"/>
    </source>
</evidence>
<dbReference type="PANTHER" id="PTHR30413:SF8">
    <property type="entry name" value="TRANSPORT PERMEASE PROTEIN"/>
    <property type="match status" value="1"/>
</dbReference>
<comment type="similarity">
    <text evidence="2 9">Belongs to the ABC-2 integral membrane protein family.</text>
</comment>
<reference evidence="11" key="1">
    <citation type="submission" date="2016-09" db="EMBL/GenBank/DDBJ databases">
        <authorList>
            <person name="Capua I."/>
            <person name="De Benedictis P."/>
            <person name="Joannis T."/>
            <person name="Lombin L.H."/>
            <person name="Cattoli G."/>
        </authorList>
    </citation>
    <scope>NUCLEOTIDE SEQUENCE</scope>
    <source>
        <strain evidence="11">B9</strain>
    </source>
</reference>
<dbReference type="GO" id="GO:0015920">
    <property type="term" value="P:lipopolysaccharide transport"/>
    <property type="evidence" value="ECO:0007669"/>
    <property type="project" value="TreeGrafter"/>
</dbReference>
<feature type="transmembrane region" description="Helical" evidence="9">
    <location>
        <begin position="258"/>
        <end position="277"/>
    </location>
</feature>
<feature type="transmembrane region" description="Helical" evidence="9">
    <location>
        <begin position="168"/>
        <end position="189"/>
    </location>
</feature>
<evidence type="ECO:0000256" key="9">
    <source>
        <dbReference type="RuleBase" id="RU361157"/>
    </source>
</evidence>
<dbReference type="PANTHER" id="PTHR30413">
    <property type="entry name" value="INNER MEMBRANE TRANSPORT PERMEASE"/>
    <property type="match status" value="1"/>
</dbReference>
<evidence type="ECO:0000256" key="6">
    <source>
        <dbReference type="ARBA" id="ARBA00022692"/>
    </source>
</evidence>
<dbReference type="EMBL" id="FMSH01000246">
    <property type="protein sequence ID" value="SCU76501.1"/>
    <property type="molecule type" value="Genomic_DNA"/>
</dbReference>
<keyword evidence="4 9" id="KW-1003">Cell membrane</keyword>
<evidence type="ECO:0000256" key="7">
    <source>
        <dbReference type="ARBA" id="ARBA00022989"/>
    </source>
</evidence>
<dbReference type="GO" id="GO:0005886">
    <property type="term" value="C:plasma membrane"/>
    <property type="evidence" value="ECO:0007669"/>
    <property type="project" value="UniProtKB-SubCell"/>
</dbReference>
<comment type="subcellular location">
    <subcellularLocation>
        <location evidence="1 9">Cell inner membrane</location>
        <topology evidence="1 9">Multi-pass membrane protein</topology>
    </subcellularLocation>
</comment>
<organism evidence="11">
    <name type="scientific">Cupriavidus necator</name>
    <name type="common">Alcaligenes eutrophus</name>
    <name type="synonym">Ralstonia eutropha</name>
    <dbReference type="NCBI Taxonomy" id="106590"/>
    <lineage>
        <taxon>Bacteria</taxon>
        <taxon>Pseudomonadati</taxon>
        <taxon>Pseudomonadota</taxon>
        <taxon>Betaproteobacteria</taxon>
        <taxon>Burkholderiales</taxon>
        <taxon>Burkholderiaceae</taxon>
        <taxon>Cupriavidus</taxon>
    </lineage>
</organism>
<gene>
    <name evidence="11" type="ORF">CNECB9_320019</name>
</gene>
<evidence type="ECO:0000256" key="2">
    <source>
        <dbReference type="ARBA" id="ARBA00007783"/>
    </source>
</evidence>
<evidence type="ECO:0000256" key="5">
    <source>
        <dbReference type="ARBA" id="ARBA00022519"/>
    </source>
</evidence>
<evidence type="ECO:0000256" key="8">
    <source>
        <dbReference type="ARBA" id="ARBA00023136"/>
    </source>
</evidence>
<accession>A0A1K0IGP6</accession>
<evidence type="ECO:0000256" key="1">
    <source>
        <dbReference type="ARBA" id="ARBA00004429"/>
    </source>
</evidence>
<feature type="transmembrane region" description="Helical" evidence="9">
    <location>
        <begin position="201"/>
        <end position="223"/>
    </location>
</feature>
<dbReference type="AlphaFoldDB" id="A0A1K0IGP6"/>
<feature type="domain" description="ABC transmembrane type-2" evidence="10">
    <location>
        <begin position="59"/>
        <end position="280"/>
    </location>
</feature>
<keyword evidence="3 9" id="KW-0813">Transport</keyword>
<dbReference type="GO" id="GO:0140359">
    <property type="term" value="F:ABC-type transporter activity"/>
    <property type="evidence" value="ECO:0007669"/>
    <property type="project" value="InterPro"/>
</dbReference>
<dbReference type="PROSITE" id="PS51012">
    <property type="entry name" value="ABC_TM2"/>
    <property type="match status" value="1"/>
</dbReference>
<dbReference type="RefSeq" id="WP_340526013.1">
    <property type="nucleotide sequence ID" value="NZ_FMSH01000246.1"/>
</dbReference>
<keyword evidence="5" id="KW-0997">Cell inner membrane</keyword>
<feature type="transmembrane region" description="Helical" evidence="9">
    <location>
        <begin position="92"/>
        <end position="111"/>
    </location>
</feature>
<evidence type="ECO:0000259" key="10">
    <source>
        <dbReference type="PROSITE" id="PS51012"/>
    </source>
</evidence>
<dbReference type="InterPro" id="IPR047817">
    <property type="entry name" value="ABC2_TM_bact-type"/>
</dbReference>
<proteinExistence type="inferred from homology"/>
<keyword evidence="7 9" id="KW-1133">Transmembrane helix</keyword>
<evidence type="ECO:0000313" key="11">
    <source>
        <dbReference type="EMBL" id="SCU76501.1"/>
    </source>
</evidence>
<dbReference type="InterPro" id="IPR013525">
    <property type="entry name" value="ABC2_TM"/>
</dbReference>